<dbReference type="EMBL" id="GBHO01036660">
    <property type="protein sequence ID" value="JAG06944.1"/>
    <property type="molecule type" value="Transcribed_RNA"/>
</dbReference>
<feature type="region of interest" description="Disordered" evidence="1">
    <location>
        <begin position="1"/>
        <end position="104"/>
    </location>
</feature>
<accession>A0A0A9WGL1</accession>
<evidence type="ECO:0000313" key="2">
    <source>
        <dbReference type="EMBL" id="JAG06944.1"/>
    </source>
</evidence>
<name>A0A0A9WGL1_LYGHE</name>
<evidence type="ECO:0000256" key="1">
    <source>
        <dbReference type="SAM" id="MobiDB-lite"/>
    </source>
</evidence>
<reference evidence="2" key="1">
    <citation type="journal article" date="2014" name="PLoS ONE">
        <title>Transcriptome-Based Identification of ABC Transporters in the Western Tarnished Plant Bug Lygus hesperus.</title>
        <authorList>
            <person name="Hull J.J."/>
            <person name="Chaney K."/>
            <person name="Geib S.M."/>
            <person name="Fabrick J.A."/>
            <person name="Brent C.S."/>
            <person name="Walsh D."/>
            <person name="Lavine L.C."/>
        </authorList>
    </citation>
    <scope>NUCLEOTIDE SEQUENCE</scope>
</reference>
<organism evidence="2">
    <name type="scientific">Lygus hesperus</name>
    <name type="common">Western plant bug</name>
    <dbReference type="NCBI Taxonomy" id="30085"/>
    <lineage>
        <taxon>Eukaryota</taxon>
        <taxon>Metazoa</taxon>
        <taxon>Ecdysozoa</taxon>
        <taxon>Arthropoda</taxon>
        <taxon>Hexapoda</taxon>
        <taxon>Insecta</taxon>
        <taxon>Pterygota</taxon>
        <taxon>Neoptera</taxon>
        <taxon>Paraneoptera</taxon>
        <taxon>Hemiptera</taxon>
        <taxon>Heteroptera</taxon>
        <taxon>Panheteroptera</taxon>
        <taxon>Cimicomorpha</taxon>
        <taxon>Miridae</taxon>
        <taxon>Mirini</taxon>
        <taxon>Lygus</taxon>
    </lineage>
</organism>
<dbReference type="AlphaFoldDB" id="A0A0A9WGL1"/>
<proteinExistence type="predicted"/>
<reference evidence="2" key="2">
    <citation type="submission" date="2014-07" db="EMBL/GenBank/DDBJ databases">
        <authorList>
            <person name="Hull J."/>
        </authorList>
    </citation>
    <scope>NUCLEOTIDE SEQUENCE</scope>
</reference>
<protein>
    <submittedName>
        <fullName evidence="2">Uncharacterized protein</fullName>
    </submittedName>
</protein>
<feature type="compositionally biased region" description="Basic and acidic residues" evidence="1">
    <location>
        <begin position="37"/>
        <end position="46"/>
    </location>
</feature>
<feature type="compositionally biased region" description="Polar residues" evidence="1">
    <location>
        <begin position="74"/>
        <end position="89"/>
    </location>
</feature>
<gene>
    <name evidence="2" type="ORF">CM83_1127</name>
</gene>
<feature type="compositionally biased region" description="Basic and acidic residues" evidence="1">
    <location>
        <begin position="90"/>
        <end position="104"/>
    </location>
</feature>
<sequence length="104" mass="12026">MEKRTQNPTGEGYPRFADYEDLVPPNHSSDLVPSIDQPEKRRDFEQSGRMYVPMAPGNGFPKFPDYDELVAKSLESQRNSRQSCFSENQRQSDKRAEIPMERGE</sequence>